<evidence type="ECO:0000313" key="2">
    <source>
        <dbReference type="EMBL" id="QBZ71160.1"/>
    </source>
</evidence>
<feature type="compositionally biased region" description="Basic and acidic residues" evidence="1">
    <location>
        <begin position="222"/>
        <end position="232"/>
    </location>
</feature>
<feature type="region of interest" description="Disordered" evidence="1">
    <location>
        <begin position="162"/>
        <end position="232"/>
    </location>
</feature>
<dbReference type="EMBL" id="MK618657">
    <property type="protein sequence ID" value="QBZ71160.1"/>
    <property type="molecule type" value="Genomic_DNA"/>
</dbReference>
<organism evidence="2 3">
    <name type="scientific">Klebsiella phage Sanco</name>
    <dbReference type="NCBI Taxonomy" id="2562179"/>
    <lineage>
        <taxon>Viruses</taxon>
        <taxon>Duplodnaviria</taxon>
        <taxon>Heunggongvirae</taxon>
        <taxon>Uroviricota</taxon>
        <taxon>Caudoviricetes</taxon>
        <taxon>Drexlerviridae</taxon>
        <taxon>Webervirus</taxon>
        <taxon>Webervirus sushi</taxon>
    </lineage>
</organism>
<evidence type="ECO:0000256" key="1">
    <source>
        <dbReference type="SAM" id="MobiDB-lite"/>
    </source>
</evidence>
<accession>A0A4D6DXS5</accession>
<dbReference type="GO" id="GO:0031012">
    <property type="term" value="C:extracellular matrix"/>
    <property type="evidence" value="ECO:0007669"/>
    <property type="project" value="TreeGrafter"/>
</dbReference>
<dbReference type="Proteomes" id="UP000297150">
    <property type="component" value="Segment"/>
</dbReference>
<reference evidence="3" key="1">
    <citation type="submission" date="2019-03" db="EMBL/GenBank/DDBJ databases">
        <title>Complete Genome Sequence of Klebsiella pneumoniae Siphophage Sanco.</title>
        <authorList>
            <person name="Richardson R.W."/>
            <person name="Lessor L."/>
            <person name="O'Leary C."/>
            <person name="Gill J."/>
            <person name="Liu M."/>
        </authorList>
    </citation>
    <scope>NUCLEOTIDE SEQUENCE [LARGE SCALE GENOMIC DNA]</scope>
</reference>
<protein>
    <submittedName>
        <fullName evidence="2">Head protein</fullName>
    </submittedName>
</protein>
<dbReference type="PANTHER" id="PTHR24023">
    <property type="entry name" value="COLLAGEN ALPHA"/>
    <property type="match status" value="1"/>
</dbReference>
<dbReference type="GO" id="GO:0005615">
    <property type="term" value="C:extracellular space"/>
    <property type="evidence" value="ECO:0007669"/>
    <property type="project" value="TreeGrafter"/>
</dbReference>
<name>A0A4D6DXS5_9CAUD</name>
<dbReference type="Pfam" id="PF22758">
    <property type="entry name" value="Phage_cement"/>
    <property type="match status" value="1"/>
</dbReference>
<dbReference type="Pfam" id="PF01391">
    <property type="entry name" value="Collagen"/>
    <property type="match status" value="1"/>
</dbReference>
<gene>
    <name evidence="2" type="ORF">CPT_Sanco_029</name>
</gene>
<proteinExistence type="predicted"/>
<feature type="compositionally biased region" description="Low complexity" evidence="1">
    <location>
        <begin position="163"/>
        <end position="182"/>
    </location>
</feature>
<dbReference type="InterPro" id="IPR008160">
    <property type="entry name" value="Collagen"/>
</dbReference>
<evidence type="ECO:0000313" key="3">
    <source>
        <dbReference type="Proteomes" id="UP000297150"/>
    </source>
</evidence>
<dbReference type="PANTHER" id="PTHR24023:SF1082">
    <property type="entry name" value="COLLAGEN TRIPLE HELIX REPEAT"/>
    <property type="match status" value="1"/>
</dbReference>
<sequence>MAQIPASYSRKRDIAVAGQIADTSLYNIDGTCVAEGDIKAGVLVASTGAVSNGHKVVKPATAASDVIVGIAQFSQAYSPEGKYDDESAVNVMTHGRIWAIADDDVTAADCAFNSFVTFTAEGVVAKGDAGVIKTAYRHTGEHTKNADGTVLVKVQVLQGFGNQPIGEQGPQGIQGIQGIQGPKGDKGDPGPQGPKGDKGDPGPQGPKGDKGDPGPQGQQGPKGDKGDPGTSA</sequence>
<dbReference type="InterPro" id="IPR054438">
    <property type="entry name" value="Struct_cement_gp24/gp6"/>
</dbReference>
<dbReference type="InterPro" id="IPR050149">
    <property type="entry name" value="Collagen_superfamily"/>
</dbReference>